<evidence type="ECO:0000256" key="2">
    <source>
        <dbReference type="ARBA" id="ARBA00023157"/>
    </source>
</evidence>
<evidence type="ECO:0000259" key="4">
    <source>
        <dbReference type="PROSITE" id="PS50070"/>
    </source>
</evidence>
<gene>
    <name evidence="5" type="ORF">J437_LFUL016569</name>
</gene>
<evidence type="ECO:0000313" key="6">
    <source>
        <dbReference type="Proteomes" id="UP000792457"/>
    </source>
</evidence>
<sequence>MTDGTGMSFGSKYVWMWDETQFAFTYTNWWKGWKGNAEEIMDRTSKCMVASRKFPCLRREVSSEEMVPRRTQISGQQTLLCKTDYFFWSPQDCNALTEGAICKKLPMDIGCVWNLGMDYTGKANITASGKPCVHWKNKQNNSADEQLLCRNKRGADGGGAVEGHPWCYVDQIGTWEECEIPPCQYRGLSAEL</sequence>
<dbReference type="Proteomes" id="UP000792457">
    <property type="component" value="Unassembled WGS sequence"/>
</dbReference>
<dbReference type="InterPro" id="IPR000001">
    <property type="entry name" value="Kringle"/>
</dbReference>
<comment type="caution">
    <text evidence="5">The sequence shown here is derived from an EMBL/GenBank/DDBJ whole genome shotgun (WGS) entry which is preliminary data.</text>
</comment>
<feature type="domain" description="Kringle" evidence="4">
    <location>
        <begin position="110"/>
        <end position="183"/>
    </location>
</feature>
<reference evidence="5" key="2">
    <citation type="submission" date="2017-10" db="EMBL/GenBank/DDBJ databases">
        <title>Ladona fulva Genome sequencing and assembly.</title>
        <authorList>
            <person name="Murali S."/>
            <person name="Richards S."/>
            <person name="Bandaranaike D."/>
            <person name="Bellair M."/>
            <person name="Blankenburg K."/>
            <person name="Chao H."/>
            <person name="Dinh H."/>
            <person name="Doddapaneni H."/>
            <person name="Dugan-Rocha S."/>
            <person name="Elkadiri S."/>
            <person name="Gnanaolivu R."/>
            <person name="Hernandez B."/>
            <person name="Skinner E."/>
            <person name="Javaid M."/>
            <person name="Lee S."/>
            <person name="Li M."/>
            <person name="Ming W."/>
            <person name="Munidasa M."/>
            <person name="Muniz J."/>
            <person name="Nguyen L."/>
            <person name="Hughes D."/>
            <person name="Osuji N."/>
            <person name="Pu L.-L."/>
            <person name="Puazo M."/>
            <person name="Qu C."/>
            <person name="Quiroz J."/>
            <person name="Raj R."/>
            <person name="Weissenberger G."/>
            <person name="Xin Y."/>
            <person name="Zou X."/>
            <person name="Han Y."/>
            <person name="Worley K."/>
            <person name="Muzny D."/>
            <person name="Gibbs R."/>
        </authorList>
    </citation>
    <scope>NUCLEOTIDE SEQUENCE</scope>
    <source>
        <strain evidence="5">Sampled in the wild</strain>
    </source>
</reference>
<dbReference type="AlphaFoldDB" id="A0A8K0KPM8"/>
<proteinExistence type="predicted"/>
<keyword evidence="1 3" id="KW-0420">Kringle</keyword>
<dbReference type="SUPFAM" id="SSF57440">
    <property type="entry name" value="Kringle-like"/>
    <property type="match status" value="1"/>
</dbReference>
<evidence type="ECO:0000313" key="5">
    <source>
        <dbReference type="EMBL" id="KAG8238690.1"/>
    </source>
</evidence>
<protein>
    <recommendedName>
        <fullName evidence="4">Kringle domain-containing protein</fullName>
    </recommendedName>
</protein>
<dbReference type="EMBL" id="KZ309417">
    <property type="protein sequence ID" value="KAG8238690.1"/>
    <property type="molecule type" value="Genomic_DNA"/>
</dbReference>
<dbReference type="SMART" id="SM00130">
    <property type="entry name" value="KR"/>
    <property type="match status" value="1"/>
</dbReference>
<dbReference type="OrthoDB" id="6020543at2759"/>
<keyword evidence="2" id="KW-1015">Disulfide bond</keyword>
<accession>A0A8K0KPM8</accession>
<name>A0A8K0KPM8_LADFU</name>
<dbReference type="InterPro" id="IPR038178">
    <property type="entry name" value="Kringle_sf"/>
</dbReference>
<dbReference type="PROSITE" id="PS50070">
    <property type="entry name" value="KRINGLE_2"/>
    <property type="match status" value="1"/>
</dbReference>
<dbReference type="InterPro" id="IPR013806">
    <property type="entry name" value="Kringle-like"/>
</dbReference>
<keyword evidence="6" id="KW-1185">Reference proteome</keyword>
<evidence type="ECO:0000256" key="1">
    <source>
        <dbReference type="ARBA" id="ARBA00022572"/>
    </source>
</evidence>
<comment type="caution">
    <text evidence="3">Lacks conserved residue(s) required for the propagation of feature annotation.</text>
</comment>
<evidence type="ECO:0000256" key="3">
    <source>
        <dbReference type="PROSITE-ProRule" id="PRU00121"/>
    </source>
</evidence>
<reference evidence="5" key="1">
    <citation type="submission" date="2013-04" db="EMBL/GenBank/DDBJ databases">
        <authorList>
            <person name="Qu J."/>
            <person name="Murali S.C."/>
            <person name="Bandaranaike D."/>
            <person name="Bellair M."/>
            <person name="Blankenburg K."/>
            <person name="Chao H."/>
            <person name="Dinh H."/>
            <person name="Doddapaneni H."/>
            <person name="Downs B."/>
            <person name="Dugan-Rocha S."/>
            <person name="Elkadiri S."/>
            <person name="Gnanaolivu R.D."/>
            <person name="Hernandez B."/>
            <person name="Javaid M."/>
            <person name="Jayaseelan J.C."/>
            <person name="Lee S."/>
            <person name="Li M."/>
            <person name="Ming W."/>
            <person name="Munidasa M."/>
            <person name="Muniz J."/>
            <person name="Nguyen L."/>
            <person name="Ongeri F."/>
            <person name="Osuji N."/>
            <person name="Pu L.-L."/>
            <person name="Puazo M."/>
            <person name="Qu C."/>
            <person name="Quiroz J."/>
            <person name="Raj R."/>
            <person name="Weissenberger G."/>
            <person name="Xin Y."/>
            <person name="Zou X."/>
            <person name="Han Y."/>
            <person name="Richards S."/>
            <person name="Worley K."/>
            <person name="Muzny D."/>
            <person name="Gibbs R."/>
        </authorList>
    </citation>
    <scope>NUCLEOTIDE SEQUENCE</scope>
    <source>
        <strain evidence="5">Sampled in the wild</strain>
    </source>
</reference>
<dbReference type="Gene3D" id="2.40.20.10">
    <property type="entry name" value="Plasminogen Kringle 4"/>
    <property type="match status" value="1"/>
</dbReference>
<organism evidence="5 6">
    <name type="scientific">Ladona fulva</name>
    <name type="common">Scarce chaser dragonfly</name>
    <name type="synonym">Libellula fulva</name>
    <dbReference type="NCBI Taxonomy" id="123851"/>
    <lineage>
        <taxon>Eukaryota</taxon>
        <taxon>Metazoa</taxon>
        <taxon>Ecdysozoa</taxon>
        <taxon>Arthropoda</taxon>
        <taxon>Hexapoda</taxon>
        <taxon>Insecta</taxon>
        <taxon>Pterygota</taxon>
        <taxon>Palaeoptera</taxon>
        <taxon>Odonata</taxon>
        <taxon>Epiprocta</taxon>
        <taxon>Anisoptera</taxon>
        <taxon>Libelluloidea</taxon>
        <taxon>Libellulidae</taxon>
        <taxon>Ladona</taxon>
    </lineage>
</organism>